<evidence type="ECO:0000313" key="2">
    <source>
        <dbReference type="Proteomes" id="UP000273105"/>
    </source>
</evidence>
<accession>A0ABX9U6T1</accession>
<reference evidence="1 2" key="1">
    <citation type="submission" date="2018-09" db="EMBL/GenBank/DDBJ databases">
        <title>The draft genome of Acinetobacter sp. strains.</title>
        <authorList>
            <person name="Qin J."/>
            <person name="Feng Y."/>
            <person name="Zong Z."/>
        </authorList>
    </citation>
    <scope>NUCLEOTIDE SEQUENCE [LARGE SCALE GENOMIC DNA]</scope>
    <source>
        <strain evidence="1 2">WCHAc060001</strain>
    </source>
</reference>
<dbReference type="EMBL" id="RCHE01000015">
    <property type="protein sequence ID" value="RLL46403.1"/>
    <property type="molecule type" value="Genomic_DNA"/>
</dbReference>
<dbReference type="InterPro" id="IPR031832">
    <property type="entry name" value="DUF4747"/>
</dbReference>
<proteinExistence type="predicted"/>
<keyword evidence="2" id="KW-1185">Reference proteome</keyword>
<gene>
    <name evidence="1" type="ORF">D9K79_08095</name>
</gene>
<name>A0ABX9U6T1_9GAMM</name>
<organism evidence="1 2">
    <name type="scientific">Acinetobacter cumulans</name>
    <dbReference type="NCBI Taxonomy" id="2136182"/>
    <lineage>
        <taxon>Bacteria</taxon>
        <taxon>Pseudomonadati</taxon>
        <taxon>Pseudomonadota</taxon>
        <taxon>Gammaproteobacteria</taxon>
        <taxon>Moraxellales</taxon>
        <taxon>Moraxellaceae</taxon>
        <taxon>Acinetobacter</taxon>
    </lineage>
</organism>
<protein>
    <submittedName>
        <fullName evidence="1">DUF4747 family protein</fullName>
    </submittedName>
</protein>
<comment type="caution">
    <text evidence="1">The sequence shown here is derived from an EMBL/GenBank/DDBJ whole genome shotgun (WGS) entry which is preliminary data.</text>
</comment>
<dbReference type="Proteomes" id="UP000273105">
    <property type="component" value="Unassembled WGS sequence"/>
</dbReference>
<dbReference type="Pfam" id="PF15931">
    <property type="entry name" value="DUF4747"/>
    <property type="match status" value="1"/>
</dbReference>
<evidence type="ECO:0000313" key="1">
    <source>
        <dbReference type="EMBL" id="RLL46403.1"/>
    </source>
</evidence>
<sequence>MNIKGLNVGRKLSVDYSAFNIRVHPHPDKSVYVDLFETLFKQNKKISIGNNSSAKINRLWAIQEGKPLEGLIGEIIKYNDIAEDGWVNIETGKYAEQDELDAIKIPNDLKPNGKNFYFVFFPKTHILVTEIRDKDGNFSPKMQEKFFKLLFTSTSLLEKFNAIDITVFPDTSAVKHILESKTLKKLEIIILRPNPNDFEIFEEDILEEMENQNAKVFEKKLIAQDKHYLKPNEITKKQIQVAADNGKIIYTDVDQETGLLNKDRSTSETPFIERDKYDPAKTTPLDFIKVKAAEIVRTLKSRM</sequence>